<protein>
    <submittedName>
        <fullName evidence="3">Uncharacterized protein</fullName>
    </submittedName>
</protein>
<dbReference type="EMBL" id="DVIU01000244">
    <property type="protein sequence ID" value="HIS37347.1"/>
    <property type="molecule type" value="Genomic_DNA"/>
</dbReference>
<reference evidence="3" key="1">
    <citation type="submission" date="2020-10" db="EMBL/GenBank/DDBJ databases">
        <authorList>
            <person name="Gilroy R."/>
        </authorList>
    </citation>
    <scope>NUCLEOTIDE SEQUENCE</scope>
    <source>
        <strain evidence="3">6276</strain>
    </source>
</reference>
<keyword evidence="2" id="KW-0812">Transmembrane</keyword>
<evidence type="ECO:0000313" key="4">
    <source>
        <dbReference type="Proteomes" id="UP000823928"/>
    </source>
</evidence>
<evidence type="ECO:0000256" key="1">
    <source>
        <dbReference type="SAM" id="MobiDB-lite"/>
    </source>
</evidence>
<dbReference type="AlphaFoldDB" id="A0A9D1F1P2"/>
<feature type="transmembrane region" description="Helical" evidence="2">
    <location>
        <begin position="82"/>
        <end position="103"/>
    </location>
</feature>
<feature type="transmembrane region" description="Helical" evidence="2">
    <location>
        <begin position="148"/>
        <end position="168"/>
    </location>
</feature>
<accession>A0A9D1F1P2</accession>
<reference evidence="3" key="2">
    <citation type="journal article" date="2021" name="PeerJ">
        <title>Extensive microbial diversity within the chicken gut microbiome revealed by metagenomics and culture.</title>
        <authorList>
            <person name="Gilroy R."/>
            <person name="Ravi A."/>
            <person name="Getino M."/>
            <person name="Pursley I."/>
            <person name="Horton D.L."/>
            <person name="Alikhan N.F."/>
            <person name="Baker D."/>
            <person name="Gharbi K."/>
            <person name="Hall N."/>
            <person name="Watson M."/>
            <person name="Adriaenssens E.M."/>
            <person name="Foster-Nyarko E."/>
            <person name="Jarju S."/>
            <person name="Secka A."/>
            <person name="Antonio M."/>
            <person name="Oren A."/>
            <person name="Chaudhuri R.R."/>
            <person name="La Ragione R."/>
            <person name="Hildebrand F."/>
            <person name="Pallen M.J."/>
        </authorList>
    </citation>
    <scope>NUCLEOTIDE SEQUENCE</scope>
    <source>
        <strain evidence="3">6276</strain>
    </source>
</reference>
<organism evidence="3 4">
    <name type="scientific">Candidatus Scatousia excrementigallinarum</name>
    <dbReference type="NCBI Taxonomy" id="2840935"/>
    <lineage>
        <taxon>Bacteria</taxon>
        <taxon>Candidatus Scatousia</taxon>
    </lineage>
</organism>
<comment type="caution">
    <text evidence="3">The sequence shown here is derived from an EMBL/GenBank/DDBJ whole genome shotgun (WGS) entry which is preliminary data.</text>
</comment>
<evidence type="ECO:0000313" key="3">
    <source>
        <dbReference type="EMBL" id="HIS37347.1"/>
    </source>
</evidence>
<name>A0A9D1F1P2_9BACT</name>
<keyword evidence="2" id="KW-1133">Transmembrane helix</keyword>
<dbReference type="Proteomes" id="UP000823928">
    <property type="component" value="Unassembled WGS sequence"/>
</dbReference>
<evidence type="ECO:0000256" key="2">
    <source>
        <dbReference type="SAM" id="Phobius"/>
    </source>
</evidence>
<keyword evidence="2" id="KW-0472">Membrane</keyword>
<proteinExistence type="predicted"/>
<sequence length="496" mass="55610">MTISFNQFHDAETLRQQRNLTRQQKKNNSDTKEGVLVNNFIKDGSNKIELNLNDTRDSLVISDNVKMPERLNEQETSKEKSIVPISAAAIAVMGIIALFTAFVRRSAKINSNPAKLDKLPSTTRNVAINEETHQAIYRMIHNPTPKTILAGSGVLALTAMAFMGKTFFDGFKDVWVKKREADIQKNLQEQLISIETQSFGGKIQIIRSMLSEKARELNRFVSNAKPSDPSKVSKSFGGVTFGNAYLKVNEEKQSNLKYFLLGAGTLASIVGLGYLSMKNLNAGKKEISNFMNKAKDSISEIVKTSTPETIEHDKITLKTLFHEAESTRDEIKEAISHLKWDEKTKKDFTSEALRATAKVNEAMGGDGSDKTTFYSHVNDYRAHLYNYLLDTENKSFKQLFWGITGLTAISYGGKLIGDAIKEVQVKKINAETEVNLQQRLVATELRNFKSKKDAAIQPLIDEFYYQVALGKPKEELKIMADNILLEIKNGPPFVYS</sequence>
<feature type="transmembrane region" description="Helical" evidence="2">
    <location>
        <begin position="256"/>
        <end position="275"/>
    </location>
</feature>
<feature type="region of interest" description="Disordered" evidence="1">
    <location>
        <begin position="1"/>
        <end position="31"/>
    </location>
</feature>
<gene>
    <name evidence="3" type="ORF">IAC10_12115</name>
</gene>